<dbReference type="GO" id="GO:0004803">
    <property type="term" value="F:transposase activity"/>
    <property type="evidence" value="ECO:0007669"/>
    <property type="project" value="InterPro"/>
</dbReference>
<dbReference type="KEGG" id="oxy:HCG48_08545"/>
<gene>
    <name evidence="2" type="primary">tnpA</name>
    <name evidence="2" type="ORF">HCG48_08545</name>
</gene>
<accession>A0A6H1TVL2</accession>
<dbReference type="InterPro" id="IPR002686">
    <property type="entry name" value="Transposase_17"/>
</dbReference>
<evidence type="ECO:0000259" key="1">
    <source>
        <dbReference type="SMART" id="SM01321"/>
    </source>
</evidence>
<dbReference type="RefSeq" id="WP_168568777.1">
    <property type="nucleotide sequence ID" value="NZ_CP051167.1"/>
</dbReference>
<sequence>MERDFVTLKTRNHSAYRLCYHLVLSMKYRHKCLSAEMLNRLEVIFTDLLVKWGGELIEFGGEPDHVHLLFEVDPTIRLSDLVKNLKSVSARKMRQEFAEQLRPFYWKPYFWNRAYGLMTTVGQANIETLLKYIENQDDPRQLRPPLTSE</sequence>
<evidence type="ECO:0000313" key="2">
    <source>
        <dbReference type="EMBL" id="QIZ70622.1"/>
    </source>
</evidence>
<dbReference type="GO" id="GO:0006313">
    <property type="term" value="P:DNA transposition"/>
    <property type="evidence" value="ECO:0007669"/>
    <property type="project" value="InterPro"/>
</dbReference>
<dbReference type="SUPFAM" id="SSF143422">
    <property type="entry name" value="Transposase IS200-like"/>
    <property type="match status" value="1"/>
</dbReference>
<dbReference type="SMART" id="SM01321">
    <property type="entry name" value="Y1_Tnp"/>
    <property type="match status" value="1"/>
</dbReference>
<dbReference type="Gene3D" id="3.30.70.1290">
    <property type="entry name" value="Transposase IS200-like"/>
    <property type="match status" value="1"/>
</dbReference>
<keyword evidence="3" id="KW-1185">Reference proteome</keyword>
<dbReference type="NCBIfam" id="NF033573">
    <property type="entry name" value="transpos_IS200"/>
    <property type="match status" value="1"/>
</dbReference>
<dbReference type="InterPro" id="IPR036515">
    <property type="entry name" value="Transposase_17_sf"/>
</dbReference>
<dbReference type="EMBL" id="CP051167">
    <property type="protein sequence ID" value="QIZ70622.1"/>
    <property type="molecule type" value="Genomic_DNA"/>
</dbReference>
<dbReference type="PANTHER" id="PTHR33360">
    <property type="entry name" value="TRANSPOSASE FOR INSERTION SEQUENCE ELEMENT IS200"/>
    <property type="match status" value="1"/>
</dbReference>
<dbReference type="Pfam" id="PF01797">
    <property type="entry name" value="Y1_Tnp"/>
    <property type="match status" value="1"/>
</dbReference>
<dbReference type="Proteomes" id="UP000500857">
    <property type="component" value="Chromosome"/>
</dbReference>
<organism evidence="2 3">
    <name type="scientific">Oxynema aestuarii AP17</name>
    <dbReference type="NCBI Taxonomy" id="2064643"/>
    <lineage>
        <taxon>Bacteria</taxon>
        <taxon>Bacillati</taxon>
        <taxon>Cyanobacteriota</taxon>
        <taxon>Cyanophyceae</taxon>
        <taxon>Oscillatoriophycideae</taxon>
        <taxon>Oscillatoriales</taxon>
        <taxon>Oscillatoriaceae</taxon>
        <taxon>Oxynema</taxon>
        <taxon>Oxynema aestuarii</taxon>
    </lineage>
</organism>
<evidence type="ECO:0000313" key="3">
    <source>
        <dbReference type="Proteomes" id="UP000500857"/>
    </source>
</evidence>
<dbReference type="PANTHER" id="PTHR33360:SF2">
    <property type="entry name" value="TRANSPOSASE FOR INSERTION SEQUENCE ELEMENT IS200"/>
    <property type="match status" value="1"/>
</dbReference>
<name>A0A6H1TVL2_9CYAN</name>
<proteinExistence type="predicted"/>
<dbReference type="GO" id="GO:0003677">
    <property type="term" value="F:DNA binding"/>
    <property type="evidence" value="ECO:0007669"/>
    <property type="project" value="InterPro"/>
</dbReference>
<reference evidence="2 3" key="1">
    <citation type="submission" date="2020-04" db="EMBL/GenBank/DDBJ databases">
        <authorList>
            <person name="Basu S."/>
            <person name="Maruthanayagam V."/>
            <person name="Chakraborty S."/>
            <person name="Pramanik A."/>
            <person name="Mukherjee J."/>
            <person name="Brink B."/>
        </authorList>
    </citation>
    <scope>NUCLEOTIDE SEQUENCE [LARGE SCALE GENOMIC DNA]</scope>
    <source>
        <strain evidence="2 3">AP17</strain>
    </source>
</reference>
<dbReference type="AlphaFoldDB" id="A0A6H1TVL2"/>
<protein>
    <submittedName>
        <fullName evidence="2">IS200/IS605 family transposase</fullName>
    </submittedName>
</protein>
<feature type="domain" description="Transposase IS200-like" evidence="1">
    <location>
        <begin position="15"/>
        <end position="136"/>
    </location>
</feature>